<dbReference type="WBParaSite" id="RSKR_0001122500.1">
    <property type="protein sequence ID" value="RSKR_0001122500.1"/>
    <property type="gene ID" value="RSKR_0001122500"/>
</dbReference>
<reference evidence="2" key="1">
    <citation type="submission" date="2016-11" db="UniProtKB">
        <authorList>
            <consortium name="WormBaseParasite"/>
        </authorList>
    </citation>
    <scope>IDENTIFICATION</scope>
    <source>
        <strain evidence="2">KR3021</strain>
    </source>
</reference>
<dbReference type="Proteomes" id="UP000095286">
    <property type="component" value="Unplaced"/>
</dbReference>
<name>A0AC35UGG6_9BILA</name>
<organism evidence="1 2">
    <name type="scientific">Rhabditophanes sp. KR3021</name>
    <dbReference type="NCBI Taxonomy" id="114890"/>
    <lineage>
        <taxon>Eukaryota</taxon>
        <taxon>Metazoa</taxon>
        <taxon>Ecdysozoa</taxon>
        <taxon>Nematoda</taxon>
        <taxon>Chromadorea</taxon>
        <taxon>Rhabditida</taxon>
        <taxon>Tylenchina</taxon>
        <taxon>Panagrolaimomorpha</taxon>
        <taxon>Strongyloidoidea</taxon>
        <taxon>Alloionematidae</taxon>
        <taxon>Rhabditophanes</taxon>
    </lineage>
</organism>
<sequence>MAAGSAATAITDPRRGDMVAAMGEVTAITPILTKIRDRMMKDVEGKKLLELKPRISESTINRDKLRTMERGTFGREYVRYRETHDFTHTILKMKPNMIGEVTVKFFEGIQLGLPMCVSAGIFGAARLGPK</sequence>
<accession>A0AC35UGG6</accession>
<evidence type="ECO:0000313" key="2">
    <source>
        <dbReference type="WBParaSite" id="RSKR_0001122500.1"/>
    </source>
</evidence>
<evidence type="ECO:0000313" key="1">
    <source>
        <dbReference type="Proteomes" id="UP000095286"/>
    </source>
</evidence>
<proteinExistence type="predicted"/>
<protein>
    <submittedName>
        <fullName evidence="2">Coenzyme Q biosynthesis protein 4 homolog</fullName>
    </submittedName>
</protein>